<dbReference type="SUPFAM" id="SSF52540">
    <property type="entry name" value="P-loop containing nucleoside triphosphate hydrolases"/>
    <property type="match status" value="2"/>
</dbReference>
<keyword evidence="3" id="KW-0378">Hydrolase</keyword>
<dbReference type="GO" id="GO:0005525">
    <property type="term" value="F:GTP binding"/>
    <property type="evidence" value="ECO:0007669"/>
    <property type="project" value="UniProtKB-KW"/>
</dbReference>
<dbReference type="EMBL" id="AGCU01016384">
    <property type="status" value="NOT_ANNOTATED_CDS"/>
    <property type="molecule type" value="Genomic_DNA"/>
</dbReference>
<dbReference type="InterPro" id="IPR030385">
    <property type="entry name" value="G_IRG_dom"/>
</dbReference>
<dbReference type="eggNOG" id="ENOG502QS9R">
    <property type="taxonomic scope" value="Eukaryota"/>
</dbReference>
<dbReference type="InterPro" id="IPR027417">
    <property type="entry name" value="P-loop_NTPase"/>
</dbReference>
<dbReference type="PROSITE" id="PS51716">
    <property type="entry name" value="G_IRG"/>
    <property type="match status" value="2"/>
</dbReference>
<evidence type="ECO:0000256" key="1">
    <source>
        <dbReference type="ARBA" id="ARBA00005429"/>
    </source>
</evidence>
<dbReference type="EMBL" id="AGCU01016385">
    <property type="status" value="NOT_ANNOTATED_CDS"/>
    <property type="molecule type" value="Genomic_DNA"/>
</dbReference>
<evidence type="ECO:0000259" key="5">
    <source>
        <dbReference type="PROSITE" id="PS51716"/>
    </source>
</evidence>
<sequence>MSEKETEEIKAALETGDLPLAAYVVQRSDELLKNTELNIAITGESGAGKSSFLNALRGLSDEDQGAAETGVTETTKQLQRYQHSKYPNVIFWDLPGIGTPDFLPATYLRQVMFNRYDFFIIIASDRFRANHALLAPEARQIRKMGKKFYFVRSKVDVDLYNENRKKGFCEEKILEKIRKDCIERLSKEGISSPRVFLVSSREFQKYEFPKLQKKLLKELDSHKKHLFLMALPNLSQPILEKKKKLLQGQIWKQALKSCAIATVPLPMLSVRCDVDTLVDSMRQYCESFGLDDISLNALALQVRKRVEDLKSVVRSPLAKDISKETAETLLRQATERSFTVIYRMLNSFLNGVAEDAQRVLVEALAKEEEENEDHVPLNCRECSHAGGATQPVMRIIVHFAFRAFIHASILEEFETITDEEIAEIREALEGGSLADAASKILESLESLENTRLDIAVTGESGSGKSSFINAILSMQDEDEGAAPTGVVETTTEPTPYPHPTYPNVTLWDLPGIGTPAFQSSTYLEQVGFARYDFFIVLASERFRANHAQLAREIQQMGKRFYFVRSKVDADLAASKMRRRASYSEHRILEQIRNNCCKLLQDEGVASPTVFLLSSWELGKYDFQALEETLEKELPSHKRHAFLMALPNLSLAILQRKKEARQKQIWKLATISCGIAAVPIPGLSVVCDVTILVKTLSNYRQDFGLDDESLCKLAERVGKPVEDIKEAIQSPLAKELSKDLVVKMLTKAGGGALMFAEYLVSLVPVVGSMTAGAVSFGTTYYMLHSFLNELARDA</sequence>
<evidence type="ECO:0000256" key="4">
    <source>
        <dbReference type="ARBA" id="ARBA00023134"/>
    </source>
</evidence>
<keyword evidence="4" id="KW-0342">GTP-binding</keyword>
<dbReference type="HOGENOM" id="CLU_015342_1_0_1"/>
<evidence type="ECO:0000256" key="3">
    <source>
        <dbReference type="ARBA" id="ARBA00022801"/>
    </source>
</evidence>
<dbReference type="PANTHER" id="PTHR32341:SF17">
    <property type="entry name" value="IRG-TYPE G DOMAIN-CONTAINING PROTEIN"/>
    <property type="match status" value="1"/>
</dbReference>
<evidence type="ECO:0000256" key="2">
    <source>
        <dbReference type="ARBA" id="ARBA00022741"/>
    </source>
</evidence>
<dbReference type="InterPro" id="IPR007743">
    <property type="entry name" value="Immunity-related_GTPase-like"/>
</dbReference>
<proteinExistence type="inferred from homology"/>
<dbReference type="Gene3D" id="3.40.50.300">
    <property type="entry name" value="P-loop containing nucleotide triphosphate hydrolases"/>
    <property type="match status" value="2"/>
</dbReference>
<feature type="domain" description="IRG-type G" evidence="5">
    <location>
        <begin position="450"/>
        <end position="632"/>
    </location>
</feature>
<dbReference type="EMBL" id="AGCU01016383">
    <property type="status" value="NOT_ANNOTATED_CDS"/>
    <property type="molecule type" value="Genomic_DNA"/>
</dbReference>
<comment type="similarity">
    <text evidence="1">Belongs to the TRAFAC class dynamin-like GTPase superfamily. IRG family.</text>
</comment>
<dbReference type="Proteomes" id="UP000007267">
    <property type="component" value="Unassembled WGS sequence"/>
</dbReference>
<dbReference type="GO" id="GO:0016020">
    <property type="term" value="C:membrane"/>
    <property type="evidence" value="ECO:0007669"/>
    <property type="project" value="InterPro"/>
</dbReference>
<feature type="domain" description="IRG-type G" evidence="5">
    <location>
        <begin position="35"/>
        <end position="218"/>
    </location>
</feature>
<reference evidence="6" key="4">
    <citation type="submission" date="2025-09" db="UniProtKB">
        <authorList>
            <consortium name="Ensembl"/>
        </authorList>
    </citation>
    <scope>IDENTIFICATION</scope>
</reference>
<keyword evidence="2" id="KW-0547">Nucleotide-binding</keyword>
<dbReference type="InterPro" id="IPR051515">
    <property type="entry name" value="IRG"/>
</dbReference>
<dbReference type="Ensembl" id="ENSPSIT00000009394.1">
    <property type="protein sequence ID" value="ENSPSIP00000009348.1"/>
    <property type="gene ID" value="ENSPSIG00000008492.1"/>
</dbReference>
<evidence type="ECO:0000313" key="7">
    <source>
        <dbReference type="Proteomes" id="UP000007267"/>
    </source>
</evidence>
<accession>K7FMT8</accession>
<dbReference type="EMBL" id="AGCU01016382">
    <property type="status" value="NOT_ANNOTATED_CDS"/>
    <property type="molecule type" value="Genomic_DNA"/>
</dbReference>
<reference evidence="6" key="3">
    <citation type="submission" date="2025-08" db="UniProtKB">
        <authorList>
            <consortium name="Ensembl"/>
        </authorList>
    </citation>
    <scope>IDENTIFICATION</scope>
</reference>
<organism evidence="6 7">
    <name type="scientific">Pelodiscus sinensis</name>
    <name type="common">Chinese softshell turtle</name>
    <name type="synonym">Trionyx sinensis</name>
    <dbReference type="NCBI Taxonomy" id="13735"/>
    <lineage>
        <taxon>Eukaryota</taxon>
        <taxon>Metazoa</taxon>
        <taxon>Chordata</taxon>
        <taxon>Craniata</taxon>
        <taxon>Vertebrata</taxon>
        <taxon>Euteleostomi</taxon>
        <taxon>Archelosauria</taxon>
        <taxon>Testudinata</taxon>
        <taxon>Testudines</taxon>
        <taxon>Cryptodira</taxon>
        <taxon>Trionychia</taxon>
        <taxon>Trionychidae</taxon>
        <taxon>Pelodiscus</taxon>
    </lineage>
</organism>
<dbReference type="Pfam" id="PF05049">
    <property type="entry name" value="IIGP"/>
    <property type="match status" value="2"/>
</dbReference>
<name>K7FMT8_PELSI</name>
<reference evidence="7" key="2">
    <citation type="journal article" date="2013" name="Nat. Genet.">
        <title>The draft genomes of soft-shell turtle and green sea turtle yield insights into the development and evolution of the turtle-specific body plan.</title>
        <authorList>
            <person name="Wang Z."/>
            <person name="Pascual-Anaya J."/>
            <person name="Zadissa A."/>
            <person name="Li W."/>
            <person name="Niimura Y."/>
            <person name="Huang Z."/>
            <person name="Li C."/>
            <person name="White S."/>
            <person name="Xiong Z."/>
            <person name="Fang D."/>
            <person name="Wang B."/>
            <person name="Ming Y."/>
            <person name="Chen Y."/>
            <person name="Zheng Y."/>
            <person name="Kuraku S."/>
            <person name="Pignatelli M."/>
            <person name="Herrero J."/>
            <person name="Beal K."/>
            <person name="Nozawa M."/>
            <person name="Li Q."/>
            <person name="Wang J."/>
            <person name="Zhang H."/>
            <person name="Yu L."/>
            <person name="Shigenobu S."/>
            <person name="Wang J."/>
            <person name="Liu J."/>
            <person name="Flicek P."/>
            <person name="Searle S."/>
            <person name="Wang J."/>
            <person name="Kuratani S."/>
            <person name="Yin Y."/>
            <person name="Aken B."/>
            <person name="Zhang G."/>
            <person name="Irie N."/>
        </authorList>
    </citation>
    <scope>NUCLEOTIDE SEQUENCE [LARGE SCALE GENOMIC DNA]</scope>
    <source>
        <strain evidence="7">Daiwa-1</strain>
    </source>
</reference>
<dbReference type="GO" id="GO:0003924">
    <property type="term" value="F:GTPase activity"/>
    <property type="evidence" value="ECO:0007669"/>
    <property type="project" value="TreeGrafter"/>
</dbReference>
<dbReference type="GeneTree" id="ENSGT00950000183007"/>
<keyword evidence="7" id="KW-1185">Reference proteome</keyword>
<dbReference type="PANTHER" id="PTHR32341">
    <property type="entry name" value="INTERFERON-INDUCIBLE GTPASE"/>
    <property type="match status" value="1"/>
</dbReference>
<reference evidence="7" key="1">
    <citation type="submission" date="2011-10" db="EMBL/GenBank/DDBJ databases">
        <authorList>
            <consortium name="Soft-shell Turtle Genome Consortium"/>
        </authorList>
    </citation>
    <scope>NUCLEOTIDE SEQUENCE [LARGE SCALE GENOMIC DNA]</scope>
    <source>
        <strain evidence="7">Daiwa-1</strain>
    </source>
</reference>
<protein>
    <recommendedName>
        <fullName evidence="5">IRG-type G domain-containing protein</fullName>
    </recommendedName>
</protein>
<dbReference type="AlphaFoldDB" id="K7FMT8"/>
<dbReference type="OMA" id="PKHPSVN"/>
<evidence type="ECO:0000313" key="6">
    <source>
        <dbReference type="Ensembl" id="ENSPSIP00000009348.1"/>
    </source>
</evidence>